<dbReference type="KEGG" id="cgt:cgR_2744"/>
<dbReference type="Proteomes" id="UP000006698">
    <property type="component" value="Chromosome"/>
</dbReference>
<evidence type="ECO:0000313" key="1">
    <source>
        <dbReference type="EMBL" id="BAF55763.1"/>
    </source>
</evidence>
<protein>
    <submittedName>
        <fullName evidence="1">Uncharacterized protein</fullName>
    </submittedName>
</protein>
<proteinExistence type="predicted"/>
<sequence>MDPARHSGWGSLGFTIFLGGGLGNGESAPRQDGDGAWQASKGTNLLILTTGSGFSAVCGGFLQLAGGLMQKSVPFEGLATGLRWILDQQADRNHRSPNRHKFYPL</sequence>
<gene>
    <name evidence="1" type="ordered locus">cgR_2744</name>
</gene>
<organism evidence="1">
    <name type="scientific">Corynebacterium glutamicum (strain R)</name>
    <dbReference type="NCBI Taxonomy" id="340322"/>
    <lineage>
        <taxon>Bacteria</taxon>
        <taxon>Bacillati</taxon>
        <taxon>Actinomycetota</taxon>
        <taxon>Actinomycetes</taxon>
        <taxon>Mycobacteriales</taxon>
        <taxon>Corynebacteriaceae</taxon>
        <taxon>Corynebacterium</taxon>
    </lineage>
</organism>
<dbReference type="AlphaFoldDB" id="A0AB72VEI0"/>
<reference evidence="1" key="1">
    <citation type="journal article" date="2007" name="Microbiology">
        <title>Comparative analysis of the Corynebacterium glutamicum group and complete genome sequence of strain R.</title>
        <authorList>
            <person name="Yukawa H."/>
            <person name="Omumasaba C.A."/>
            <person name="Nonaka H."/>
            <person name="Kos P."/>
            <person name="Okai N."/>
            <person name="Suzuki N."/>
            <person name="Suda M."/>
            <person name="Tsuge Y."/>
            <person name="Watanabe J."/>
            <person name="Ikeda Y."/>
            <person name="Vertes A.A."/>
            <person name="Inui M."/>
        </authorList>
    </citation>
    <scope>NUCLEOTIDE SEQUENCE</scope>
    <source>
        <strain evidence="1">R</strain>
    </source>
</reference>
<name>A0AB72VEI0_CORGB</name>
<dbReference type="EMBL" id="AP009044">
    <property type="protein sequence ID" value="BAF55763.1"/>
    <property type="molecule type" value="Genomic_DNA"/>
</dbReference>
<accession>A0AB72VEI0</accession>